<organism evidence="2 3">
    <name type="scientific">Ruminococcus intestinalis</name>
    <dbReference type="NCBI Taxonomy" id="2763066"/>
    <lineage>
        <taxon>Bacteria</taxon>
        <taxon>Bacillati</taxon>
        <taxon>Bacillota</taxon>
        <taxon>Clostridia</taxon>
        <taxon>Eubacteriales</taxon>
        <taxon>Oscillospiraceae</taxon>
        <taxon>Ruminococcus</taxon>
    </lineage>
</organism>
<gene>
    <name evidence="2" type="ORF">H8R91_00475</name>
</gene>
<dbReference type="EMBL" id="JACOPS010000001">
    <property type="protein sequence ID" value="MBC5727019.1"/>
    <property type="molecule type" value="Genomic_DNA"/>
</dbReference>
<proteinExistence type="predicted"/>
<comment type="caution">
    <text evidence="2">The sequence shown here is derived from an EMBL/GenBank/DDBJ whole genome shotgun (WGS) entry which is preliminary data.</text>
</comment>
<evidence type="ECO:0000313" key="3">
    <source>
        <dbReference type="Proteomes" id="UP000636755"/>
    </source>
</evidence>
<feature type="region of interest" description="Disordered" evidence="1">
    <location>
        <begin position="91"/>
        <end position="114"/>
    </location>
</feature>
<dbReference type="Proteomes" id="UP000636755">
    <property type="component" value="Unassembled WGS sequence"/>
</dbReference>
<evidence type="ECO:0008006" key="4">
    <source>
        <dbReference type="Google" id="ProtNLM"/>
    </source>
</evidence>
<name>A0ABR7HHM0_9FIRM</name>
<evidence type="ECO:0000256" key="1">
    <source>
        <dbReference type="SAM" id="MobiDB-lite"/>
    </source>
</evidence>
<reference evidence="2 3" key="1">
    <citation type="submission" date="2020-08" db="EMBL/GenBank/DDBJ databases">
        <title>Genome public.</title>
        <authorList>
            <person name="Liu C."/>
            <person name="Sun Q."/>
        </authorList>
    </citation>
    <scope>NUCLEOTIDE SEQUENCE [LARGE SCALE GENOMIC DNA]</scope>
    <source>
        <strain evidence="2 3">NSJ-71</strain>
    </source>
</reference>
<accession>A0ABR7HHM0</accession>
<evidence type="ECO:0000313" key="2">
    <source>
        <dbReference type="EMBL" id="MBC5727019.1"/>
    </source>
</evidence>
<sequence>MNIKVKFFEDKFVEAIGAGIYEIYVQINSKEELLYVGESVFVLVRCATHLYEIIKGNGYLGFTKEMIENYNITLAFKLLISESDKKMRKAKEKEVIKDKHPRMQSGISDRVKSI</sequence>
<keyword evidence="3" id="KW-1185">Reference proteome</keyword>
<dbReference type="RefSeq" id="WP_186934446.1">
    <property type="nucleotide sequence ID" value="NZ_JACOPS010000001.1"/>
</dbReference>
<protein>
    <recommendedName>
        <fullName evidence="4">GIY-YIG domain-containing protein</fullName>
    </recommendedName>
</protein>